<dbReference type="EMBL" id="JAOCBV010000001">
    <property type="protein sequence ID" value="MDH0757753.1"/>
    <property type="molecule type" value="Genomic_DNA"/>
</dbReference>
<proteinExistence type="predicted"/>
<evidence type="ECO:0000313" key="2">
    <source>
        <dbReference type="Proteomes" id="UP001160152"/>
    </source>
</evidence>
<comment type="caution">
    <text evidence="1">The sequence shown here is derived from an EMBL/GenBank/DDBJ whole genome shotgun (WGS) entry which is preliminary data.</text>
</comment>
<dbReference type="Proteomes" id="UP001160152">
    <property type="component" value="Unassembled WGS sequence"/>
</dbReference>
<gene>
    <name evidence="1" type="ORF">N5C70_13700</name>
</gene>
<protein>
    <submittedName>
        <fullName evidence="1">Uncharacterized protein</fullName>
    </submittedName>
</protein>
<dbReference type="AlphaFoldDB" id="A0ABD4YF60"/>
<evidence type="ECO:0000313" key="1">
    <source>
        <dbReference type="EMBL" id="MDH0757753.1"/>
    </source>
</evidence>
<sequence>MRQRGDVYWDWVNPNLHFRNLDERLPCGALINIQARLSPDRKTQVFFGIYGERGVLLVEEQHLDCQGQTMTAAMVWALQRATSWVEQNAASRA</sequence>
<accession>A0ABD4YF60</accession>
<reference evidence="1 2" key="1">
    <citation type="submission" date="2022-09" db="EMBL/GenBank/DDBJ databases">
        <title>Intensive care unit water sources are persistently colonized with multi-drug resistant bacteria and are the site of extensive horizontal gene transfer of antibiotic resistance genes.</title>
        <authorList>
            <person name="Diorio-Toth L."/>
        </authorList>
    </citation>
    <scope>NUCLEOTIDE SEQUENCE [LARGE SCALE GENOMIC DNA]</scope>
    <source>
        <strain evidence="1 2">GD03901</strain>
    </source>
</reference>
<name>A0ABD4YF60_9PSED</name>
<organism evidence="1 2">
    <name type="scientific">Pseudomonas juntendi</name>
    <dbReference type="NCBI Taxonomy" id="2666183"/>
    <lineage>
        <taxon>Bacteria</taxon>
        <taxon>Pseudomonadati</taxon>
        <taxon>Pseudomonadota</taxon>
        <taxon>Gammaproteobacteria</taxon>
        <taxon>Pseudomonadales</taxon>
        <taxon>Pseudomonadaceae</taxon>
        <taxon>Pseudomonas</taxon>
    </lineage>
</organism>
<dbReference type="RefSeq" id="WP_070085858.1">
    <property type="nucleotide sequence ID" value="NZ_JADUCK010000062.1"/>
</dbReference>